<reference evidence="1" key="2">
    <citation type="journal article" date="2015" name="Data Brief">
        <title>Shoot transcriptome of the giant reed, Arundo donax.</title>
        <authorList>
            <person name="Barrero R.A."/>
            <person name="Guerrero F.D."/>
            <person name="Moolhuijzen P."/>
            <person name="Goolsby J.A."/>
            <person name="Tidwell J."/>
            <person name="Bellgard S.E."/>
            <person name="Bellgard M.I."/>
        </authorList>
    </citation>
    <scope>NUCLEOTIDE SEQUENCE</scope>
    <source>
        <tissue evidence="1">Shoot tissue taken approximately 20 cm above the soil surface</tissue>
    </source>
</reference>
<accession>A0A0A9TAQ9</accession>
<sequence>MNRQLPAVPLTSSCSITVPLGSSPTFASS</sequence>
<proteinExistence type="predicted"/>
<evidence type="ECO:0000313" key="1">
    <source>
        <dbReference type="EMBL" id="JAD42209.1"/>
    </source>
</evidence>
<dbReference type="AlphaFoldDB" id="A0A0A9TAQ9"/>
<dbReference type="EMBL" id="GBRH01255686">
    <property type="protein sequence ID" value="JAD42209.1"/>
    <property type="molecule type" value="Transcribed_RNA"/>
</dbReference>
<reference evidence="1" key="1">
    <citation type="submission" date="2014-09" db="EMBL/GenBank/DDBJ databases">
        <authorList>
            <person name="Magalhaes I.L.F."/>
            <person name="Oliveira U."/>
            <person name="Santos F.R."/>
            <person name="Vidigal T.H.D.A."/>
            <person name="Brescovit A.D."/>
            <person name="Santos A.J."/>
        </authorList>
    </citation>
    <scope>NUCLEOTIDE SEQUENCE</scope>
    <source>
        <tissue evidence="1">Shoot tissue taken approximately 20 cm above the soil surface</tissue>
    </source>
</reference>
<organism evidence="1">
    <name type="scientific">Arundo donax</name>
    <name type="common">Giant reed</name>
    <name type="synonym">Donax arundinaceus</name>
    <dbReference type="NCBI Taxonomy" id="35708"/>
    <lineage>
        <taxon>Eukaryota</taxon>
        <taxon>Viridiplantae</taxon>
        <taxon>Streptophyta</taxon>
        <taxon>Embryophyta</taxon>
        <taxon>Tracheophyta</taxon>
        <taxon>Spermatophyta</taxon>
        <taxon>Magnoliopsida</taxon>
        <taxon>Liliopsida</taxon>
        <taxon>Poales</taxon>
        <taxon>Poaceae</taxon>
        <taxon>PACMAD clade</taxon>
        <taxon>Arundinoideae</taxon>
        <taxon>Arundineae</taxon>
        <taxon>Arundo</taxon>
    </lineage>
</organism>
<protein>
    <submittedName>
        <fullName evidence="1">Uncharacterized protein</fullName>
    </submittedName>
</protein>
<name>A0A0A9TAQ9_ARUDO</name>